<evidence type="ECO:0000313" key="2">
    <source>
        <dbReference type="EMBL" id="TXG76597.1"/>
    </source>
</evidence>
<feature type="domain" description="Chromosomal replication initiator protein DnaA ATPAse" evidence="1">
    <location>
        <begin position="37"/>
        <end position="147"/>
    </location>
</feature>
<comment type="caution">
    <text evidence="2">The sequence shown here is derived from an EMBL/GenBank/DDBJ whole genome shotgun (WGS) entry which is preliminary data.</text>
</comment>
<protein>
    <recommendedName>
        <fullName evidence="1">Chromosomal replication initiator protein DnaA ATPAse domain-containing protein</fullName>
    </recommendedName>
</protein>
<reference evidence="2 3" key="1">
    <citation type="submission" date="2018-09" db="EMBL/GenBank/DDBJ databases">
        <title>Metagenome Assembled Genomes from an Advanced Water Purification Facility.</title>
        <authorList>
            <person name="Stamps B.W."/>
            <person name="Spear J.R."/>
        </authorList>
    </citation>
    <scope>NUCLEOTIDE SEQUENCE [LARGE SCALE GENOMIC DNA]</scope>
    <source>
        <strain evidence="2">Bin_63_2</strain>
    </source>
</reference>
<organism evidence="2 3">
    <name type="scientific">Candidatus Dojkabacteria bacterium</name>
    <dbReference type="NCBI Taxonomy" id="2099670"/>
    <lineage>
        <taxon>Bacteria</taxon>
        <taxon>Candidatus Dojkabacteria</taxon>
    </lineage>
</organism>
<proteinExistence type="predicted"/>
<gene>
    <name evidence="2" type="ORF">E6Q11_04320</name>
</gene>
<evidence type="ECO:0000313" key="3">
    <source>
        <dbReference type="Proteomes" id="UP000321026"/>
    </source>
</evidence>
<dbReference type="InterPro" id="IPR013317">
    <property type="entry name" value="DnaA_dom"/>
</dbReference>
<dbReference type="Pfam" id="PF00308">
    <property type="entry name" value="Bac_DnaA"/>
    <property type="match status" value="1"/>
</dbReference>
<dbReference type="Proteomes" id="UP000321026">
    <property type="component" value="Unassembled WGS sequence"/>
</dbReference>
<dbReference type="SUPFAM" id="SSF52540">
    <property type="entry name" value="P-loop containing nucleoside triphosphate hydrolases"/>
    <property type="match status" value="1"/>
</dbReference>
<evidence type="ECO:0000259" key="1">
    <source>
        <dbReference type="Pfam" id="PF00308"/>
    </source>
</evidence>
<dbReference type="Gene3D" id="3.40.50.300">
    <property type="entry name" value="P-loop containing nucleotide triphosphate hydrolases"/>
    <property type="match status" value="1"/>
</dbReference>
<dbReference type="PANTHER" id="PTHR30050:SF4">
    <property type="entry name" value="ATP-BINDING PROTEIN RV3427C IN INSERTION SEQUENCE-RELATED"/>
    <property type="match status" value="1"/>
</dbReference>
<dbReference type="GO" id="GO:0006260">
    <property type="term" value="P:DNA replication"/>
    <property type="evidence" value="ECO:0007669"/>
    <property type="project" value="TreeGrafter"/>
</dbReference>
<dbReference type="InterPro" id="IPR027417">
    <property type="entry name" value="P-loop_NTPase"/>
</dbReference>
<dbReference type="PANTHER" id="PTHR30050">
    <property type="entry name" value="CHROMOSOMAL REPLICATION INITIATOR PROTEIN DNAA"/>
    <property type="match status" value="1"/>
</dbReference>
<accession>A0A5C7J526</accession>
<dbReference type="AlphaFoldDB" id="A0A5C7J526"/>
<sequence length="177" mass="20497">MRYKKAQLNDIPIDLKNILMSILIPKEDRHRGLFTKGLFLYGSTGRGKTHTMYAITNAMRSSGDDFEIYSWVEALSTIKQNFNKSSEYTPHPFESPNFSKLKAIFLDDVGVEKDSEWSQEMLYIIINKAYTQGVPVFISTNLNIKEFGIRYGERILARLEETAIFYELKGVDHRIQK</sequence>
<dbReference type="EMBL" id="SSDS01000070">
    <property type="protein sequence ID" value="TXG76597.1"/>
    <property type="molecule type" value="Genomic_DNA"/>
</dbReference>
<name>A0A5C7J526_9BACT</name>